<evidence type="ECO:0000256" key="1">
    <source>
        <dbReference type="ARBA" id="ARBA00022670"/>
    </source>
</evidence>
<evidence type="ECO:0000256" key="5">
    <source>
        <dbReference type="ARBA" id="ARBA00023049"/>
    </source>
</evidence>
<proteinExistence type="predicted"/>
<evidence type="ECO:0000259" key="6">
    <source>
        <dbReference type="Pfam" id="PF14464"/>
    </source>
</evidence>
<dbReference type="SUPFAM" id="SSF102712">
    <property type="entry name" value="JAB1/MPN domain"/>
    <property type="match status" value="1"/>
</dbReference>
<dbReference type="EMBL" id="LAZR01010447">
    <property type="protein sequence ID" value="KKM66895.1"/>
    <property type="molecule type" value="Genomic_DNA"/>
</dbReference>
<keyword evidence="5" id="KW-0482">Metalloprotease</keyword>
<dbReference type="GO" id="GO:0046872">
    <property type="term" value="F:metal ion binding"/>
    <property type="evidence" value="ECO:0007669"/>
    <property type="project" value="UniProtKB-KW"/>
</dbReference>
<name>A0A0F9LRA3_9ZZZZ</name>
<dbReference type="AlphaFoldDB" id="A0A0F9LRA3"/>
<keyword evidence="2" id="KW-0479">Metal-binding</keyword>
<keyword evidence="3" id="KW-0378">Hydrolase</keyword>
<gene>
    <name evidence="7" type="ORF">LCGC14_1476600</name>
</gene>
<dbReference type="Gene3D" id="3.40.140.10">
    <property type="entry name" value="Cytidine Deaminase, domain 2"/>
    <property type="match status" value="1"/>
</dbReference>
<evidence type="ECO:0000256" key="3">
    <source>
        <dbReference type="ARBA" id="ARBA00022801"/>
    </source>
</evidence>
<keyword evidence="1" id="KW-0645">Protease</keyword>
<comment type="caution">
    <text evidence="7">The sequence shown here is derived from an EMBL/GenBank/DDBJ whole genome shotgun (WGS) entry which is preliminary data.</text>
</comment>
<evidence type="ECO:0000256" key="2">
    <source>
        <dbReference type="ARBA" id="ARBA00022723"/>
    </source>
</evidence>
<evidence type="ECO:0000313" key="7">
    <source>
        <dbReference type="EMBL" id="KKM66895.1"/>
    </source>
</evidence>
<sequence>MEFYEVYKMLVSTELAYKEGTPHALVTGIDFGTQNQVASVEFDYQKVYDREDKYHDVVGFYHTHPSGMNRMSSIDVETMKQWVKCLGKDLMCVIQTDEAINGWMFVKGDNGVIVCKNIQVSTGNDVNYDIHFDETLGFWSPTDFLLNGEYHADELEEEEDVWTTVANDILDSLDEIKENQKCLFERVSTLTEVMQSVIQSITKEEEDE</sequence>
<feature type="domain" description="JAB" evidence="6">
    <location>
        <begin position="42"/>
        <end position="97"/>
    </location>
</feature>
<dbReference type="GO" id="GO:0006508">
    <property type="term" value="P:proteolysis"/>
    <property type="evidence" value="ECO:0007669"/>
    <property type="project" value="UniProtKB-KW"/>
</dbReference>
<dbReference type="Pfam" id="PF14464">
    <property type="entry name" value="Prok-JAB"/>
    <property type="match status" value="1"/>
</dbReference>
<organism evidence="7">
    <name type="scientific">marine sediment metagenome</name>
    <dbReference type="NCBI Taxonomy" id="412755"/>
    <lineage>
        <taxon>unclassified sequences</taxon>
        <taxon>metagenomes</taxon>
        <taxon>ecological metagenomes</taxon>
    </lineage>
</organism>
<dbReference type="GO" id="GO:0008237">
    <property type="term" value="F:metallopeptidase activity"/>
    <property type="evidence" value="ECO:0007669"/>
    <property type="project" value="UniProtKB-KW"/>
</dbReference>
<dbReference type="InterPro" id="IPR028090">
    <property type="entry name" value="JAB_dom_prok"/>
</dbReference>
<reference evidence="7" key="1">
    <citation type="journal article" date="2015" name="Nature">
        <title>Complex archaea that bridge the gap between prokaryotes and eukaryotes.</title>
        <authorList>
            <person name="Spang A."/>
            <person name="Saw J.H."/>
            <person name="Jorgensen S.L."/>
            <person name="Zaremba-Niedzwiedzka K."/>
            <person name="Martijn J."/>
            <person name="Lind A.E."/>
            <person name="van Eijk R."/>
            <person name="Schleper C."/>
            <person name="Guy L."/>
            <person name="Ettema T.J."/>
        </authorList>
    </citation>
    <scope>NUCLEOTIDE SEQUENCE</scope>
</reference>
<accession>A0A0F9LRA3</accession>
<keyword evidence="4" id="KW-0862">Zinc</keyword>
<evidence type="ECO:0000256" key="4">
    <source>
        <dbReference type="ARBA" id="ARBA00022833"/>
    </source>
</evidence>
<protein>
    <recommendedName>
        <fullName evidence="6">JAB domain-containing protein</fullName>
    </recommendedName>
</protein>